<dbReference type="EMBL" id="SZYD01000002">
    <property type="protein sequence ID" value="KAD7117129.1"/>
    <property type="molecule type" value="Genomic_DNA"/>
</dbReference>
<feature type="compositionally biased region" description="Polar residues" evidence="1">
    <location>
        <begin position="9"/>
        <end position="22"/>
    </location>
</feature>
<feature type="region of interest" description="Disordered" evidence="1">
    <location>
        <begin position="1"/>
        <end position="62"/>
    </location>
</feature>
<sequence length="94" mass="10887">MKKDPKTPPNTTVNRSSILRQTPPNLLDLLRRPELRLNPQRPTKHHRTNLCKHHAPTERIQDDKELRNDCRWMTMPMGEGRGAVAAMGVRVDED</sequence>
<accession>A0A5N6PUA2</accession>
<keyword evidence="3" id="KW-1185">Reference proteome</keyword>
<reference evidence="2 3" key="1">
    <citation type="submission" date="2019-05" db="EMBL/GenBank/DDBJ databases">
        <title>Mikania micrantha, genome provides insights into the molecular mechanism of rapid growth.</title>
        <authorList>
            <person name="Liu B."/>
        </authorList>
    </citation>
    <scope>NUCLEOTIDE SEQUENCE [LARGE SCALE GENOMIC DNA]</scope>
    <source>
        <strain evidence="2">NLD-2019</strain>
        <tissue evidence="2">Leaf</tissue>
    </source>
</reference>
<evidence type="ECO:0000313" key="2">
    <source>
        <dbReference type="EMBL" id="KAD7117129.1"/>
    </source>
</evidence>
<name>A0A5N6PUA2_9ASTR</name>
<feature type="compositionally biased region" description="Basic residues" evidence="1">
    <location>
        <begin position="42"/>
        <end position="54"/>
    </location>
</feature>
<organism evidence="2 3">
    <name type="scientific">Mikania micrantha</name>
    <name type="common">bitter vine</name>
    <dbReference type="NCBI Taxonomy" id="192012"/>
    <lineage>
        <taxon>Eukaryota</taxon>
        <taxon>Viridiplantae</taxon>
        <taxon>Streptophyta</taxon>
        <taxon>Embryophyta</taxon>
        <taxon>Tracheophyta</taxon>
        <taxon>Spermatophyta</taxon>
        <taxon>Magnoliopsida</taxon>
        <taxon>eudicotyledons</taxon>
        <taxon>Gunneridae</taxon>
        <taxon>Pentapetalae</taxon>
        <taxon>asterids</taxon>
        <taxon>campanulids</taxon>
        <taxon>Asterales</taxon>
        <taxon>Asteraceae</taxon>
        <taxon>Asteroideae</taxon>
        <taxon>Heliantheae alliance</taxon>
        <taxon>Eupatorieae</taxon>
        <taxon>Mikania</taxon>
    </lineage>
</organism>
<gene>
    <name evidence="2" type="ORF">E3N88_04397</name>
</gene>
<protein>
    <submittedName>
        <fullName evidence="2">Uncharacterized protein</fullName>
    </submittedName>
</protein>
<evidence type="ECO:0000256" key="1">
    <source>
        <dbReference type="SAM" id="MobiDB-lite"/>
    </source>
</evidence>
<comment type="caution">
    <text evidence="2">The sequence shown here is derived from an EMBL/GenBank/DDBJ whole genome shotgun (WGS) entry which is preliminary data.</text>
</comment>
<dbReference type="Proteomes" id="UP000326396">
    <property type="component" value="Linkage Group LG10"/>
</dbReference>
<dbReference type="AlphaFoldDB" id="A0A5N6PUA2"/>
<proteinExistence type="predicted"/>
<evidence type="ECO:0000313" key="3">
    <source>
        <dbReference type="Proteomes" id="UP000326396"/>
    </source>
</evidence>